<evidence type="ECO:0000313" key="3">
    <source>
        <dbReference type="Proteomes" id="UP000051580"/>
    </source>
</evidence>
<evidence type="ECO:0000256" key="1">
    <source>
        <dbReference type="SAM" id="Phobius"/>
    </source>
</evidence>
<keyword evidence="3" id="KW-1185">Reference proteome</keyword>
<keyword evidence="1" id="KW-0472">Membrane</keyword>
<protein>
    <submittedName>
        <fullName evidence="2">Uncharacterized protein</fullName>
    </submittedName>
</protein>
<sequence>MHADADSIKENDKLARQKYNSEINRTYYTSERFIKNSAQKVAISGLSRGTQQAIGSILYQFTDAVFSSMQEVVNDWDDYQSLNARIDDFKKKLEANIGELHLRDLIQTFSSGFEGGSLASVANILTNTILTTGKNFSMILENVFVSIVQSIQILKNGSVPRAIRLREATKLILTSAIASVGLASSAALIAGLKEALPVVPLPIIGVLANALIAIITGSLIGIMIYMFDDWKNLLPQVKKNLQTSMYGIKVTSKSLNEEFQSAIQNVDDLYGKLLNDIYDQYKELHQLQSFAYDMGLDKADQFVASGNLAEAVKVDKKRILRNDADIKGYFKS</sequence>
<organism evidence="2 3">
    <name type="scientific">Levilactobacillus hammesii DSM 16381</name>
    <dbReference type="NCBI Taxonomy" id="1423753"/>
    <lineage>
        <taxon>Bacteria</taxon>
        <taxon>Bacillati</taxon>
        <taxon>Bacillota</taxon>
        <taxon>Bacilli</taxon>
        <taxon>Lactobacillales</taxon>
        <taxon>Lactobacillaceae</taxon>
        <taxon>Levilactobacillus</taxon>
    </lineage>
</organism>
<gene>
    <name evidence="2" type="ORF">FD28_GL001496</name>
</gene>
<reference evidence="2 3" key="1">
    <citation type="journal article" date="2015" name="Genome Announc.">
        <title>Expanding the biotechnology potential of lactobacilli through comparative genomics of 213 strains and associated genera.</title>
        <authorList>
            <person name="Sun Z."/>
            <person name="Harris H.M."/>
            <person name="McCann A."/>
            <person name="Guo C."/>
            <person name="Argimon S."/>
            <person name="Zhang W."/>
            <person name="Yang X."/>
            <person name="Jeffery I.B."/>
            <person name="Cooney J.C."/>
            <person name="Kagawa T.F."/>
            <person name="Liu W."/>
            <person name="Song Y."/>
            <person name="Salvetti E."/>
            <person name="Wrobel A."/>
            <person name="Rasinkangas P."/>
            <person name="Parkhill J."/>
            <person name="Rea M.C."/>
            <person name="O'Sullivan O."/>
            <person name="Ritari J."/>
            <person name="Douillard F.P."/>
            <person name="Paul Ross R."/>
            <person name="Yang R."/>
            <person name="Briner A.E."/>
            <person name="Felis G.E."/>
            <person name="de Vos W.M."/>
            <person name="Barrangou R."/>
            <person name="Klaenhammer T.R."/>
            <person name="Caufield P.W."/>
            <person name="Cui Y."/>
            <person name="Zhang H."/>
            <person name="O'Toole P.W."/>
        </authorList>
    </citation>
    <scope>NUCLEOTIDE SEQUENCE [LARGE SCALE GENOMIC DNA]</scope>
    <source>
        <strain evidence="2 3">DSM 16381</strain>
    </source>
</reference>
<accession>A0A0R1UQQ3</accession>
<evidence type="ECO:0000313" key="2">
    <source>
        <dbReference type="EMBL" id="KRL93250.1"/>
    </source>
</evidence>
<name>A0A0R1UQQ3_9LACO</name>
<dbReference type="Proteomes" id="UP000051580">
    <property type="component" value="Unassembled WGS sequence"/>
</dbReference>
<dbReference type="STRING" id="1423753.FD28_GL001496"/>
<comment type="caution">
    <text evidence="2">The sequence shown here is derived from an EMBL/GenBank/DDBJ whole genome shotgun (WGS) entry which is preliminary data.</text>
</comment>
<feature type="transmembrane region" description="Helical" evidence="1">
    <location>
        <begin position="203"/>
        <end position="227"/>
    </location>
</feature>
<keyword evidence="1" id="KW-1133">Transmembrane helix</keyword>
<keyword evidence="1" id="KW-0812">Transmembrane</keyword>
<proteinExistence type="predicted"/>
<dbReference type="AlphaFoldDB" id="A0A0R1UQQ3"/>
<dbReference type="EMBL" id="AZFS01000065">
    <property type="protein sequence ID" value="KRL93250.1"/>
    <property type="molecule type" value="Genomic_DNA"/>
</dbReference>
<dbReference type="PATRIC" id="fig|1423753.3.peg.1556"/>
<feature type="transmembrane region" description="Helical" evidence="1">
    <location>
        <begin position="171"/>
        <end position="191"/>
    </location>
</feature>